<dbReference type="Gene3D" id="1.10.10.10">
    <property type="entry name" value="Winged helix-like DNA-binding domain superfamily/Winged helix DNA-binding domain"/>
    <property type="match status" value="1"/>
</dbReference>
<keyword evidence="4" id="KW-1185">Reference proteome</keyword>
<evidence type="ECO:0000256" key="2">
    <source>
        <dbReference type="SAM" id="MobiDB-lite"/>
    </source>
</evidence>
<comment type="subcellular location">
    <subcellularLocation>
        <location evidence="1">Nucleus</location>
    </subcellularLocation>
</comment>
<evidence type="ECO:0000313" key="3">
    <source>
        <dbReference type="EMBL" id="GBM06868.1"/>
    </source>
</evidence>
<comment type="caution">
    <text evidence="3">The sequence shown here is derived from an EMBL/GenBank/DDBJ whole genome shotgun (WGS) entry which is preliminary data.</text>
</comment>
<evidence type="ECO:0000256" key="1">
    <source>
        <dbReference type="ARBA" id="ARBA00004123"/>
    </source>
</evidence>
<dbReference type="GO" id="GO:0005634">
    <property type="term" value="C:nucleus"/>
    <property type="evidence" value="ECO:0007669"/>
    <property type="project" value="UniProtKB-SubCell"/>
</dbReference>
<evidence type="ECO:0008006" key="5">
    <source>
        <dbReference type="Google" id="ProtNLM"/>
    </source>
</evidence>
<gene>
    <name evidence="3" type="ORF">AVEN_121977_1</name>
</gene>
<dbReference type="OrthoDB" id="4843387at2759"/>
<dbReference type="Proteomes" id="UP000499080">
    <property type="component" value="Unassembled WGS sequence"/>
</dbReference>
<reference evidence="3 4" key="1">
    <citation type="journal article" date="2019" name="Sci. Rep.">
        <title>Orb-weaving spider Araneus ventricosus genome elucidates the spidroin gene catalogue.</title>
        <authorList>
            <person name="Kono N."/>
            <person name="Nakamura H."/>
            <person name="Ohtoshi R."/>
            <person name="Moran D.A.P."/>
            <person name="Shinohara A."/>
            <person name="Yoshida Y."/>
            <person name="Fujiwara M."/>
            <person name="Mori M."/>
            <person name="Tomita M."/>
            <person name="Arakawa K."/>
        </authorList>
    </citation>
    <scope>NUCLEOTIDE SEQUENCE [LARGE SCALE GENOMIC DNA]</scope>
</reference>
<dbReference type="EMBL" id="BGPR01087360">
    <property type="protein sequence ID" value="GBM06868.1"/>
    <property type="molecule type" value="Genomic_DNA"/>
</dbReference>
<evidence type="ECO:0000313" key="4">
    <source>
        <dbReference type="Proteomes" id="UP000499080"/>
    </source>
</evidence>
<protein>
    <recommendedName>
        <fullName evidence="5">Transposase Tc1-like domain-containing protein</fullName>
    </recommendedName>
</protein>
<feature type="region of interest" description="Disordered" evidence="2">
    <location>
        <begin position="53"/>
        <end position="76"/>
    </location>
</feature>
<feature type="compositionally biased region" description="Low complexity" evidence="2">
    <location>
        <begin position="54"/>
        <end position="68"/>
    </location>
</feature>
<sequence>MPLRRRRRHYQQLTEFKRGRIVGLRESGFSFRDITERLGRNVPTVHDCWQQWSREGAASRRPGSGRPRGTTEREDRRVRRMAAAHRITSAAEIRAAVGTTVTQRTVTNRLLQGQLRARRPVVCIPLTRNHCRLRRGVKLELIGGWSGDLLCFLMKARSALVPVMAVCWLEGGQVSACNQPVCGLDTLDLHLELWSGEQFPMAAGALLWLSHAP</sequence>
<dbReference type="InterPro" id="IPR009057">
    <property type="entry name" value="Homeodomain-like_sf"/>
</dbReference>
<dbReference type="InterPro" id="IPR036388">
    <property type="entry name" value="WH-like_DNA-bd_sf"/>
</dbReference>
<organism evidence="3 4">
    <name type="scientific">Araneus ventricosus</name>
    <name type="common">Orbweaver spider</name>
    <name type="synonym">Epeira ventricosa</name>
    <dbReference type="NCBI Taxonomy" id="182803"/>
    <lineage>
        <taxon>Eukaryota</taxon>
        <taxon>Metazoa</taxon>
        <taxon>Ecdysozoa</taxon>
        <taxon>Arthropoda</taxon>
        <taxon>Chelicerata</taxon>
        <taxon>Arachnida</taxon>
        <taxon>Araneae</taxon>
        <taxon>Araneomorphae</taxon>
        <taxon>Entelegynae</taxon>
        <taxon>Araneoidea</taxon>
        <taxon>Araneidae</taxon>
        <taxon>Araneus</taxon>
    </lineage>
</organism>
<name>A0A4Y2CT57_ARAVE</name>
<proteinExistence type="predicted"/>
<accession>A0A4Y2CT57</accession>
<dbReference type="AlphaFoldDB" id="A0A4Y2CT57"/>
<dbReference type="SUPFAM" id="SSF46689">
    <property type="entry name" value="Homeodomain-like"/>
    <property type="match status" value="1"/>
</dbReference>